<proteinExistence type="predicted"/>
<feature type="transmembrane region" description="Helical" evidence="1">
    <location>
        <begin position="75"/>
        <end position="97"/>
    </location>
</feature>
<feature type="transmembrane region" description="Helical" evidence="1">
    <location>
        <begin position="12"/>
        <end position="32"/>
    </location>
</feature>
<organism evidence="2 3">
    <name type="scientific">Aporhodopirellula rubra</name>
    <dbReference type="NCBI Taxonomy" id="980271"/>
    <lineage>
        <taxon>Bacteria</taxon>
        <taxon>Pseudomonadati</taxon>
        <taxon>Planctomycetota</taxon>
        <taxon>Planctomycetia</taxon>
        <taxon>Pirellulales</taxon>
        <taxon>Pirellulaceae</taxon>
        <taxon>Aporhodopirellula</taxon>
    </lineage>
</organism>
<name>A0A7W5H7A0_9BACT</name>
<feature type="transmembrane region" description="Helical" evidence="1">
    <location>
        <begin position="109"/>
        <end position="131"/>
    </location>
</feature>
<evidence type="ECO:0000313" key="2">
    <source>
        <dbReference type="EMBL" id="MBB3207805.1"/>
    </source>
</evidence>
<dbReference type="Proteomes" id="UP000536179">
    <property type="component" value="Unassembled WGS sequence"/>
</dbReference>
<protein>
    <submittedName>
        <fullName evidence="2">Uncharacterized protein</fullName>
    </submittedName>
</protein>
<reference evidence="2 3" key="1">
    <citation type="submission" date="2020-08" db="EMBL/GenBank/DDBJ databases">
        <title>Genomic Encyclopedia of Type Strains, Phase III (KMG-III): the genomes of soil and plant-associated and newly described type strains.</title>
        <authorList>
            <person name="Whitman W."/>
        </authorList>
    </citation>
    <scope>NUCLEOTIDE SEQUENCE [LARGE SCALE GENOMIC DNA]</scope>
    <source>
        <strain evidence="2 3">CECT 8075</strain>
    </source>
</reference>
<keyword evidence="3" id="KW-1185">Reference proteome</keyword>
<keyword evidence="1" id="KW-0812">Transmembrane</keyword>
<dbReference type="EMBL" id="JACHXU010000012">
    <property type="protein sequence ID" value="MBB3207805.1"/>
    <property type="molecule type" value="Genomic_DNA"/>
</dbReference>
<sequence>MNGVPDVEQPRSIGWMAVFGLLAAVGMLLVPIPFRGRIWAALGDVAHGPLFAAISIVVLFLWHRVNPLDSFGREWMGRMALVAVCVFLAGVLAEFAQMMTGRSAAMHDAVANGLGVISGVAICFAVLNARYHEDRRWISVTATAIAMVMIGIALARPVALLMDIADVRLSYPLMGSFEGDMELTRWYFDDCRCTRTDQNVTHGRSALRILVERAPSPAATLVELVPDWSDVKSLELDVTLARSYPVPLEVILKVVDGDHRNWDTDTSRKTFRLQPGKTSHLVMNRDEIIGGPDGRVLDLAHVKFVSLLMVAPEMATFVDVDRVQVTR</sequence>
<accession>A0A7W5H7A0</accession>
<evidence type="ECO:0000313" key="3">
    <source>
        <dbReference type="Proteomes" id="UP000536179"/>
    </source>
</evidence>
<dbReference type="RefSeq" id="WP_221225171.1">
    <property type="nucleotide sequence ID" value="NZ_JACHXU010000012.1"/>
</dbReference>
<keyword evidence="1" id="KW-0472">Membrane</keyword>
<dbReference type="AlphaFoldDB" id="A0A7W5H7A0"/>
<gene>
    <name evidence="2" type="ORF">FHS27_003632</name>
</gene>
<comment type="caution">
    <text evidence="2">The sequence shown here is derived from an EMBL/GenBank/DDBJ whole genome shotgun (WGS) entry which is preliminary data.</text>
</comment>
<evidence type="ECO:0000256" key="1">
    <source>
        <dbReference type="SAM" id="Phobius"/>
    </source>
</evidence>
<feature type="transmembrane region" description="Helical" evidence="1">
    <location>
        <begin position="137"/>
        <end position="155"/>
    </location>
</feature>
<keyword evidence="1" id="KW-1133">Transmembrane helix</keyword>
<feature type="transmembrane region" description="Helical" evidence="1">
    <location>
        <begin position="39"/>
        <end position="63"/>
    </location>
</feature>